<dbReference type="Proteomes" id="UP000015105">
    <property type="component" value="Chromosome 7D"/>
</dbReference>
<reference evidence="2" key="5">
    <citation type="journal article" date="2021" name="G3 (Bethesda)">
        <title>Aegilops tauschii genome assembly Aet v5.0 features greater sequence contiguity and improved annotation.</title>
        <authorList>
            <person name="Wang L."/>
            <person name="Zhu T."/>
            <person name="Rodriguez J.C."/>
            <person name="Deal K.R."/>
            <person name="Dubcovsky J."/>
            <person name="McGuire P.E."/>
            <person name="Lux T."/>
            <person name="Spannagl M."/>
            <person name="Mayer K.F.X."/>
            <person name="Baldrich P."/>
            <person name="Meyers B.C."/>
            <person name="Huo N."/>
            <person name="Gu Y.Q."/>
            <person name="Zhou H."/>
            <person name="Devos K.M."/>
            <person name="Bennetzen J.L."/>
            <person name="Unver T."/>
            <person name="Budak H."/>
            <person name="Gulick P.J."/>
            <person name="Galiba G."/>
            <person name="Kalapos B."/>
            <person name="Nelson D.R."/>
            <person name="Li P."/>
            <person name="You F.M."/>
            <person name="Luo M.C."/>
            <person name="Dvorak J."/>
        </authorList>
    </citation>
    <scope>NUCLEOTIDE SEQUENCE [LARGE SCALE GENOMIC DNA]</scope>
    <source>
        <strain evidence="2">cv. AL8/78</strain>
    </source>
</reference>
<name>A0A453QAT9_AEGTS</name>
<evidence type="ECO:0000256" key="1">
    <source>
        <dbReference type="SAM" id="MobiDB-lite"/>
    </source>
</evidence>
<proteinExistence type="predicted"/>
<sequence>MKKSTTIEQEKKKSTGSGSKETGRGQKRTADDAISAIDRLADASLSIAEAKKTVAQQNEAYSVKSCMAILNSMSNLDPKEKLKAVKAFTDGDKRAIFIEMDDETRKLWILDP</sequence>
<feature type="region of interest" description="Disordered" evidence="1">
    <location>
        <begin position="1"/>
        <end position="31"/>
    </location>
</feature>
<dbReference type="EnsemblPlants" id="AET7Gv20018900.6">
    <property type="protein sequence ID" value="AET7Gv20018900.6"/>
    <property type="gene ID" value="AET7Gv20018900"/>
</dbReference>
<evidence type="ECO:0000313" key="2">
    <source>
        <dbReference type="EnsemblPlants" id="AET7Gv20018900.6"/>
    </source>
</evidence>
<dbReference type="AlphaFoldDB" id="A0A453QAT9"/>
<dbReference type="PANTHER" id="PTHR34395:SF15">
    <property type="entry name" value="OS09G0292400 PROTEIN"/>
    <property type="match status" value="1"/>
</dbReference>
<feature type="compositionally biased region" description="Basic and acidic residues" evidence="1">
    <location>
        <begin position="21"/>
        <end position="31"/>
    </location>
</feature>
<keyword evidence="3" id="KW-1185">Reference proteome</keyword>
<accession>A0A453QAT9</accession>
<reference evidence="3" key="2">
    <citation type="journal article" date="2017" name="Nat. Plants">
        <title>The Aegilops tauschii genome reveals multiple impacts of transposons.</title>
        <authorList>
            <person name="Zhao G."/>
            <person name="Zou C."/>
            <person name="Li K."/>
            <person name="Wang K."/>
            <person name="Li T."/>
            <person name="Gao L."/>
            <person name="Zhang X."/>
            <person name="Wang H."/>
            <person name="Yang Z."/>
            <person name="Liu X."/>
            <person name="Jiang W."/>
            <person name="Mao L."/>
            <person name="Kong X."/>
            <person name="Jiao Y."/>
            <person name="Jia J."/>
        </authorList>
    </citation>
    <scope>NUCLEOTIDE SEQUENCE [LARGE SCALE GENOMIC DNA]</scope>
    <source>
        <strain evidence="3">cv. AL8/78</strain>
    </source>
</reference>
<reference evidence="2" key="3">
    <citation type="journal article" date="2017" name="Nature">
        <title>Genome sequence of the progenitor of the wheat D genome Aegilops tauschii.</title>
        <authorList>
            <person name="Luo M.C."/>
            <person name="Gu Y.Q."/>
            <person name="Puiu D."/>
            <person name="Wang H."/>
            <person name="Twardziok S.O."/>
            <person name="Deal K.R."/>
            <person name="Huo N."/>
            <person name="Zhu T."/>
            <person name="Wang L."/>
            <person name="Wang Y."/>
            <person name="McGuire P.E."/>
            <person name="Liu S."/>
            <person name="Long H."/>
            <person name="Ramasamy R.K."/>
            <person name="Rodriguez J.C."/>
            <person name="Van S.L."/>
            <person name="Yuan L."/>
            <person name="Wang Z."/>
            <person name="Xia Z."/>
            <person name="Xiao L."/>
            <person name="Anderson O.D."/>
            <person name="Ouyang S."/>
            <person name="Liang Y."/>
            <person name="Zimin A.V."/>
            <person name="Pertea G."/>
            <person name="Qi P."/>
            <person name="Bennetzen J.L."/>
            <person name="Dai X."/>
            <person name="Dawson M.W."/>
            <person name="Muller H.G."/>
            <person name="Kugler K."/>
            <person name="Rivarola-Duarte L."/>
            <person name="Spannagl M."/>
            <person name="Mayer K.F.X."/>
            <person name="Lu F.H."/>
            <person name="Bevan M.W."/>
            <person name="Leroy P."/>
            <person name="Li P."/>
            <person name="You F.M."/>
            <person name="Sun Q."/>
            <person name="Liu Z."/>
            <person name="Lyons E."/>
            <person name="Wicker T."/>
            <person name="Salzberg S.L."/>
            <person name="Devos K.M."/>
            <person name="Dvorak J."/>
        </authorList>
    </citation>
    <scope>NUCLEOTIDE SEQUENCE [LARGE SCALE GENOMIC DNA]</scope>
    <source>
        <strain evidence="2">cv. AL8/78</strain>
    </source>
</reference>
<dbReference type="Gramene" id="AET7Gv20018900.6">
    <property type="protein sequence ID" value="AET7Gv20018900.6"/>
    <property type="gene ID" value="AET7Gv20018900"/>
</dbReference>
<protein>
    <submittedName>
        <fullName evidence="2">Uncharacterized protein</fullName>
    </submittedName>
</protein>
<reference evidence="3" key="1">
    <citation type="journal article" date="2014" name="Science">
        <title>Ancient hybridizations among the ancestral genomes of bread wheat.</title>
        <authorList>
            <consortium name="International Wheat Genome Sequencing Consortium,"/>
            <person name="Marcussen T."/>
            <person name="Sandve S.R."/>
            <person name="Heier L."/>
            <person name="Spannagl M."/>
            <person name="Pfeifer M."/>
            <person name="Jakobsen K.S."/>
            <person name="Wulff B.B."/>
            <person name="Steuernagel B."/>
            <person name="Mayer K.F."/>
            <person name="Olsen O.A."/>
        </authorList>
    </citation>
    <scope>NUCLEOTIDE SEQUENCE [LARGE SCALE GENOMIC DNA]</scope>
    <source>
        <strain evidence="3">cv. AL8/78</strain>
    </source>
</reference>
<reference evidence="2" key="4">
    <citation type="submission" date="2019-03" db="UniProtKB">
        <authorList>
            <consortium name="EnsemblPlants"/>
        </authorList>
    </citation>
    <scope>IDENTIFICATION</scope>
</reference>
<dbReference type="PANTHER" id="PTHR34395">
    <property type="entry name" value="OS11G0427500 PROTEIN"/>
    <property type="match status" value="1"/>
</dbReference>
<organism evidence="2 3">
    <name type="scientific">Aegilops tauschii subsp. strangulata</name>
    <name type="common">Goatgrass</name>
    <dbReference type="NCBI Taxonomy" id="200361"/>
    <lineage>
        <taxon>Eukaryota</taxon>
        <taxon>Viridiplantae</taxon>
        <taxon>Streptophyta</taxon>
        <taxon>Embryophyta</taxon>
        <taxon>Tracheophyta</taxon>
        <taxon>Spermatophyta</taxon>
        <taxon>Magnoliopsida</taxon>
        <taxon>Liliopsida</taxon>
        <taxon>Poales</taxon>
        <taxon>Poaceae</taxon>
        <taxon>BOP clade</taxon>
        <taxon>Pooideae</taxon>
        <taxon>Triticodae</taxon>
        <taxon>Triticeae</taxon>
        <taxon>Triticinae</taxon>
        <taxon>Aegilops</taxon>
    </lineage>
</organism>
<evidence type="ECO:0000313" key="3">
    <source>
        <dbReference type="Proteomes" id="UP000015105"/>
    </source>
</evidence>